<evidence type="ECO:0000256" key="1">
    <source>
        <dbReference type="ARBA" id="ARBA00001968"/>
    </source>
</evidence>
<keyword evidence="3" id="KW-0472">Membrane</keyword>
<dbReference type="EMBL" id="AKHW03001628">
    <property type="protein sequence ID" value="KYO41295.1"/>
    <property type="molecule type" value="Genomic_DNA"/>
</dbReference>
<dbReference type="InterPro" id="IPR027806">
    <property type="entry name" value="HARBI1_dom"/>
</dbReference>
<keyword evidence="3" id="KW-0812">Transmembrane</keyword>
<dbReference type="AlphaFoldDB" id="A0A151NXY6"/>
<dbReference type="STRING" id="8496.A0A151NXY6"/>
<evidence type="ECO:0000256" key="3">
    <source>
        <dbReference type="SAM" id="Phobius"/>
    </source>
</evidence>
<dbReference type="GO" id="GO:0046872">
    <property type="term" value="F:metal ion binding"/>
    <property type="evidence" value="ECO:0007669"/>
    <property type="project" value="UniProtKB-KW"/>
</dbReference>
<comment type="cofactor">
    <cofactor evidence="1">
        <name>a divalent metal cation</name>
        <dbReference type="ChEBI" id="CHEBI:60240"/>
    </cofactor>
</comment>
<evidence type="ECO:0000313" key="5">
    <source>
        <dbReference type="EMBL" id="KYO41295.1"/>
    </source>
</evidence>
<proteinExistence type="predicted"/>
<evidence type="ECO:0000259" key="4">
    <source>
        <dbReference type="Pfam" id="PF13359"/>
    </source>
</evidence>
<accession>A0A151NXY6</accession>
<dbReference type="Proteomes" id="UP000050525">
    <property type="component" value="Unassembled WGS sequence"/>
</dbReference>
<evidence type="ECO:0000313" key="6">
    <source>
        <dbReference type="Proteomes" id="UP000050525"/>
    </source>
</evidence>
<keyword evidence="6" id="KW-1185">Reference proteome</keyword>
<sequence>MHQATFMDITAQLAPHILHQDTSMQPPFTPEKQEVITILKLATPSTYITNEVSVGKLTAEEAIWEDNIDHQDCFTHIFIGWVGSPHDAYIFHNLPLPQMIENRHYTPMVPSSIIGTVLVPLFIIWYLAYPLMLWLMKPYMGQLDCQKEPFNYCLRRCYITVECTFGHFKTYWQALSMHLKLQDEI</sequence>
<protein>
    <recommendedName>
        <fullName evidence="4">DDE Tnp4 domain-containing protein</fullName>
    </recommendedName>
</protein>
<comment type="caution">
    <text evidence="5">The sequence shown here is derived from an EMBL/GenBank/DDBJ whole genome shotgun (WGS) entry which is preliminary data.</text>
</comment>
<organism evidence="5 6">
    <name type="scientific">Alligator mississippiensis</name>
    <name type="common">American alligator</name>
    <dbReference type="NCBI Taxonomy" id="8496"/>
    <lineage>
        <taxon>Eukaryota</taxon>
        <taxon>Metazoa</taxon>
        <taxon>Chordata</taxon>
        <taxon>Craniata</taxon>
        <taxon>Vertebrata</taxon>
        <taxon>Euteleostomi</taxon>
        <taxon>Archelosauria</taxon>
        <taxon>Archosauria</taxon>
        <taxon>Crocodylia</taxon>
        <taxon>Alligatoridae</taxon>
        <taxon>Alligatorinae</taxon>
        <taxon>Alligator</taxon>
    </lineage>
</organism>
<reference evidence="5 6" key="1">
    <citation type="journal article" date="2012" name="Genome Biol.">
        <title>Sequencing three crocodilian genomes to illuminate the evolution of archosaurs and amniotes.</title>
        <authorList>
            <person name="St John J.A."/>
            <person name="Braun E.L."/>
            <person name="Isberg S.R."/>
            <person name="Miles L.G."/>
            <person name="Chong A.Y."/>
            <person name="Gongora J."/>
            <person name="Dalzell P."/>
            <person name="Moran C."/>
            <person name="Bed'hom B."/>
            <person name="Abzhanov A."/>
            <person name="Burgess S.C."/>
            <person name="Cooksey A.M."/>
            <person name="Castoe T.A."/>
            <person name="Crawford N.G."/>
            <person name="Densmore L.D."/>
            <person name="Drew J.C."/>
            <person name="Edwards S.V."/>
            <person name="Faircloth B.C."/>
            <person name="Fujita M.K."/>
            <person name="Greenwold M.J."/>
            <person name="Hoffmann F.G."/>
            <person name="Howard J.M."/>
            <person name="Iguchi T."/>
            <person name="Janes D.E."/>
            <person name="Khan S.Y."/>
            <person name="Kohno S."/>
            <person name="de Koning A.J."/>
            <person name="Lance S.L."/>
            <person name="McCarthy F.M."/>
            <person name="McCormack J.E."/>
            <person name="Merchant M.E."/>
            <person name="Peterson D.G."/>
            <person name="Pollock D.D."/>
            <person name="Pourmand N."/>
            <person name="Raney B.J."/>
            <person name="Roessler K.A."/>
            <person name="Sanford J.R."/>
            <person name="Sawyer R.H."/>
            <person name="Schmidt C.J."/>
            <person name="Triplett E.W."/>
            <person name="Tuberville T.D."/>
            <person name="Venegas-Anaya M."/>
            <person name="Howard J.T."/>
            <person name="Jarvis E.D."/>
            <person name="Guillette L.J.Jr."/>
            <person name="Glenn T.C."/>
            <person name="Green R.E."/>
            <person name="Ray D.A."/>
        </authorList>
    </citation>
    <scope>NUCLEOTIDE SEQUENCE [LARGE SCALE GENOMIC DNA]</scope>
    <source>
        <strain evidence="5">KSC_2009_1</strain>
    </source>
</reference>
<dbReference type="Pfam" id="PF13359">
    <property type="entry name" value="DDE_Tnp_4"/>
    <property type="match status" value="1"/>
</dbReference>
<evidence type="ECO:0000256" key="2">
    <source>
        <dbReference type="ARBA" id="ARBA00022723"/>
    </source>
</evidence>
<feature type="domain" description="DDE Tnp4" evidence="4">
    <location>
        <begin position="68"/>
        <end position="181"/>
    </location>
</feature>
<name>A0A151NXY6_ALLMI</name>
<gene>
    <name evidence="5" type="ORF">Y1Q_0006150</name>
</gene>
<keyword evidence="2" id="KW-0479">Metal-binding</keyword>
<keyword evidence="3" id="KW-1133">Transmembrane helix</keyword>
<feature type="transmembrane region" description="Helical" evidence="3">
    <location>
        <begin position="108"/>
        <end position="128"/>
    </location>
</feature>